<evidence type="ECO:0000313" key="4">
    <source>
        <dbReference type="EMBL" id="CAD9402801.1"/>
    </source>
</evidence>
<dbReference type="Pfam" id="PF02171">
    <property type="entry name" value="Piwi"/>
    <property type="match status" value="1"/>
</dbReference>
<dbReference type="PROSITE" id="PS50821">
    <property type="entry name" value="PAZ"/>
    <property type="match status" value="1"/>
</dbReference>
<feature type="domain" description="PAZ" evidence="2">
    <location>
        <begin position="209"/>
        <end position="336"/>
    </location>
</feature>
<proteinExistence type="inferred from homology"/>
<sequence>MTNFIKIHVDKQLVIHQYDVKFLTRTGGEVKSEEGRQEILLDKGLDLLALLGGNTSGWSYDGRTILYTSSALKLPTAGTEEGETAWAMDRDSFVGSAFPGTKRAVEVTLLPNATLSFEDFGKVTDRACAAKLFAALDVSFRQYSKLTFTSMGAAFYDERRQRAWASSRPIGQNQMFEMWMGKRHSIVQTATGPMLQIDRACTVMLAPLDLVEFVAKTTRTSANNLNLESCAKADRELQKAVKNGKVWKIMAKHSNRTYKLRGIDYKRADESMFTLDTKDSEGTVISSRSCSVFDYFKEQYGDKVKLTRPDLPCVLVGKAKDPAEIRLPMEICKFVSCQPAPVSPELQAEQITATAAPPNERFSSILKIFSDLKRDQAADGPDRTVNSFGMTMGDNLMQAKAVILNSPTLVYRDASGAETCVNVETQRGQWNLRAPRGGDLGFIQPAAVEGRAFAVVKFEPRCVESNIIKFIDMLTRMAKQRGMDLGRQVGPILDGSRHTRSGADVEQFLEREISRLSVGLVICIIGDKNSINAKEIYPAIKRWSHTKASIPTQCVQSNKATVNPKTASSPQYHAGVLLKLNLKLGGANLYSPASHGGLALLRQAPTMVMGFDVNHPQPGSPKPSYSALVATMDVECSKYYTVVGAQKSRMEVVERGEIIVGFADKVRQCLRQFKKANDVPPARILFYRDGVAHNQFEAVKAVEVEQIFQACREEGGDGYVPMLTFIVVQQRTPARFAIQQGQSFQQVTAGTVINEDIVGADGKDWYMVAQHGLKGTARPSHFHIIHDDVPETVANPKLLQKLTFDFCHLYARATKIVSRPAPVYYAHRAAFLAQYYKDDYKEENMMETGSTVSTGSVGSNSSSVHEINLGMKIAQTVYFA</sequence>
<dbReference type="PANTHER" id="PTHR22891">
    <property type="entry name" value="EUKARYOTIC TRANSLATION INITIATION FACTOR 2C"/>
    <property type="match status" value="1"/>
</dbReference>
<dbReference type="SMART" id="SM00950">
    <property type="entry name" value="Piwi"/>
    <property type="match status" value="1"/>
</dbReference>
<name>A0A7S2BQS4_9EUKA</name>
<dbReference type="InterPro" id="IPR036397">
    <property type="entry name" value="RNaseH_sf"/>
</dbReference>
<evidence type="ECO:0000256" key="1">
    <source>
        <dbReference type="RuleBase" id="RU361178"/>
    </source>
</evidence>
<dbReference type="InterPro" id="IPR012337">
    <property type="entry name" value="RNaseH-like_sf"/>
</dbReference>
<protein>
    <submittedName>
        <fullName evidence="4">Uncharacterized protein</fullName>
    </submittedName>
</protein>
<dbReference type="AlphaFoldDB" id="A0A7S2BQS4"/>
<dbReference type="InterPro" id="IPR003100">
    <property type="entry name" value="PAZ_dom"/>
</dbReference>
<evidence type="ECO:0000259" key="2">
    <source>
        <dbReference type="PROSITE" id="PS50821"/>
    </source>
</evidence>
<dbReference type="Pfam" id="PF02170">
    <property type="entry name" value="PAZ"/>
    <property type="match status" value="1"/>
</dbReference>
<dbReference type="PROSITE" id="PS50822">
    <property type="entry name" value="PIWI"/>
    <property type="match status" value="1"/>
</dbReference>
<gene>
    <name evidence="4" type="ORF">CBRE1094_LOCUS3079</name>
</gene>
<dbReference type="SUPFAM" id="SSF101690">
    <property type="entry name" value="PAZ domain"/>
    <property type="match status" value="1"/>
</dbReference>
<dbReference type="Gene3D" id="3.40.50.2300">
    <property type="match status" value="1"/>
</dbReference>
<evidence type="ECO:0000259" key="3">
    <source>
        <dbReference type="PROSITE" id="PS50822"/>
    </source>
</evidence>
<dbReference type="InterPro" id="IPR003165">
    <property type="entry name" value="Piwi"/>
</dbReference>
<dbReference type="GO" id="GO:0003723">
    <property type="term" value="F:RNA binding"/>
    <property type="evidence" value="ECO:0007669"/>
    <property type="project" value="InterPro"/>
</dbReference>
<comment type="similarity">
    <text evidence="1">Belongs to the argonaute family.</text>
</comment>
<organism evidence="4">
    <name type="scientific">Haptolina brevifila</name>
    <dbReference type="NCBI Taxonomy" id="156173"/>
    <lineage>
        <taxon>Eukaryota</taxon>
        <taxon>Haptista</taxon>
        <taxon>Haptophyta</taxon>
        <taxon>Prymnesiophyceae</taxon>
        <taxon>Prymnesiales</taxon>
        <taxon>Prymnesiaceae</taxon>
        <taxon>Haptolina</taxon>
    </lineage>
</organism>
<accession>A0A7S2BQS4</accession>
<dbReference type="CDD" id="cd02846">
    <property type="entry name" value="PAZ_argonaute_like"/>
    <property type="match status" value="1"/>
</dbReference>
<dbReference type="Gene3D" id="3.30.420.10">
    <property type="entry name" value="Ribonuclease H-like superfamily/Ribonuclease H"/>
    <property type="match status" value="1"/>
</dbReference>
<dbReference type="SMART" id="SM00949">
    <property type="entry name" value="PAZ"/>
    <property type="match status" value="1"/>
</dbReference>
<dbReference type="EMBL" id="HBGU01005686">
    <property type="protein sequence ID" value="CAD9402801.1"/>
    <property type="molecule type" value="Transcribed_RNA"/>
</dbReference>
<dbReference type="InterPro" id="IPR036085">
    <property type="entry name" value="PAZ_dom_sf"/>
</dbReference>
<dbReference type="SUPFAM" id="SSF53098">
    <property type="entry name" value="Ribonuclease H-like"/>
    <property type="match status" value="1"/>
</dbReference>
<dbReference type="Gene3D" id="2.170.260.10">
    <property type="entry name" value="paz domain"/>
    <property type="match status" value="1"/>
</dbReference>
<feature type="domain" description="Piwi" evidence="3">
    <location>
        <begin position="520"/>
        <end position="838"/>
    </location>
</feature>
<reference evidence="4" key="1">
    <citation type="submission" date="2021-01" db="EMBL/GenBank/DDBJ databases">
        <authorList>
            <person name="Corre E."/>
            <person name="Pelletier E."/>
            <person name="Niang G."/>
            <person name="Scheremetjew M."/>
            <person name="Finn R."/>
            <person name="Kale V."/>
            <person name="Holt S."/>
            <person name="Cochrane G."/>
            <person name="Meng A."/>
            <person name="Brown T."/>
            <person name="Cohen L."/>
        </authorList>
    </citation>
    <scope>NUCLEOTIDE SEQUENCE</scope>
    <source>
        <strain evidence="4">UTEX LB 985</strain>
    </source>
</reference>